<dbReference type="Gene3D" id="1.20.5.170">
    <property type="match status" value="1"/>
</dbReference>
<dbReference type="InterPro" id="IPR004827">
    <property type="entry name" value="bZIP"/>
</dbReference>
<dbReference type="GO" id="GO:0003700">
    <property type="term" value="F:DNA-binding transcription factor activity"/>
    <property type="evidence" value="ECO:0007669"/>
    <property type="project" value="InterPro"/>
</dbReference>
<feature type="domain" description="BZIP" evidence="2">
    <location>
        <begin position="119"/>
        <end position="163"/>
    </location>
</feature>
<name>A0A6U0SUU8_9STRA</name>
<dbReference type="CDD" id="cd14686">
    <property type="entry name" value="bZIP"/>
    <property type="match status" value="1"/>
</dbReference>
<dbReference type="EMBL" id="HBHI01023426">
    <property type="protein sequence ID" value="CAD9689482.1"/>
    <property type="molecule type" value="Transcribed_RNA"/>
</dbReference>
<dbReference type="SUPFAM" id="SSF57959">
    <property type="entry name" value="Leucine zipper domain"/>
    <property type="match status" value="1"/>
</dbReference>
<proteinExistence type="predicted"/>
<accession>A0A6U0SUU8</accession>
<evidence type="ECO:0000313" key="3">
    <source>
        <dbReference type="EMBL" id="CAD9689482.1"/>
    </source>
</evidence>
<protein>
    <recommendedName>
        <fullName evidence="2">BZIP domain-containing protein</fullName>
    </recommendedName>
</protein>
<evidence type="ECO:0000259" key="2">
    <source>
        <dbReference type="Pfam" id="PF07716"/>
    </source>
</evidence>
<feature type="coiled-coil region" evidence="1">
    <location>
        <begin position="132"/>
        <end position="159"/>
    </location>
</feature>
<organism evidence="4">
    <name type="scientific">Eucampia antarctica</name>
    <dbReference type="NCBI Taxonomy" id="49252"/>
    <lineage>
        <taxon>Eukaryota</taxon>
        <taxon>Sar</taxon>
        <taxon>Stramenopiles</taxon>
        <taxon>Ochrophyta</taxon>
        <taxon>Bacillariophyta</taxon>
        <taxon>Mediophyceae</taxon>
        <taxon>Biddulphiophycidae</taxon>
        <taxon>Hemiaulales</taxon>
        <taxon>Hemiaulaceae</taxon>
        <taxon>Eucampia</taxon>
    </lineage>
</organism>
<evidence type="ECO:0000256" key="1">
    <source>
        <dbReference type="SAM" id="Coils"/>
    </source>
</evidence>
<gene>
    <name evidence="3" type="ORF">EANT1437_LOCUS12030</name>
    <name evidence="4" type="ORF">EANT1437_LOCUS12039</name>
</gene>
<reference evidence="4" key="1">
    <citation type="submission" date="2021-01" db="EMBL/GenBank/DDBJ databases">
        <authorList>
            <person name="Corre E."/>
            <person name="Pelletier E."/>
            <person name="Niang G."/>
            <person name="Scheremetjew M."/>
            <person name="Finn R."/>
            <person name="Kale V."/>
            <person name="Holt S."/>
            <person name="Cochrane G."/>
            <person name="Meng A."/>
            <person name="Brown T."/>
            <person name="Cohen L."/>
        </authorList>
    </citation>
    <scope>NUCLEOTIDE SEQUENCE</scope>
    <source>
        <strain evidence="4">CCMP1452</strain>
    </source>
</reference>
<dbReference type="InterPro" id="IPR046347">
    <property type="entry name" value="bZIP_sf"/>
</dbReference>
<dbReference type="EMBL" id="HBHI01023437">
    <property type="protein sequence ID" value="CAD9689512.1"/>
    <property type="molecule type" value="Transcribed_RNA"/>
</dbReference>
<keyword evidence="1" id="KW-0175">Coiled coil</keyword>
<sequence length="257" mass="29205">MVVMKANRMTKAILDFVPHSVIDEDEMTISCNGMKVKKEEELLTPHDDSLSKRKSCSLLAGDHRCAPIKKKRKLNSLESNLKLKDISSGQCASKSKYQNQYKPAIPMTKDQEAEWRLEARRKRNRNSAAVSRKKVRSRITELEQEVQEWKSKYDSLYQKVHDMGKILRCAMPSVEPLSPEDTNHAYQITPTSFDNNEEDIILVSPGDSPNIEPIQPPHIIPESFSIGTMKSRNSSLSHDGSDVVTNQHINEFVSRQA</sequence>
<dbReference type="AlphaFoldDB" id="A0A6U0SUU8"/>
<dbReference type="Pfam" id="PF07716">
    <property type="entry name" value="bZIP_2"/>
    <property type="match status" value="1"/>
</dbReference>
<evidence type="ECO:0000313" key="4">
    <source>
        <dbReference type="EMBL" id="CAD9689512.1"/>
    </source>
</evidence>